<evidence type="ECO:0000256" key="8">
    <source>
        <dbReference type="SAM" id="SignalP"/>
    </source>
</evidence>
<dbReference type="Gene3D" id="2.40.170.20">
    <property type="entry name" value="TonB-dependent receptor, beta-barrel domain"/>
    <property type="match status" value="1"/>
</dbReference>
<keyword evidence="4 7" id="KW-0812">Transmembrane</keyword>
<dbReference type="InterPro" id="IPR012910">
    <property type="entry name" value="Plug_dom"/>
</dbReference>
<accession>A0A238UES9</accession>
<dbReference type="KEGG" id="tje:TJEJU_3444"/>
<dbReference type="InterPro" id="IPR036942">
    <property type="entry name" value="Beta-barrel_TonB_sf"/>
</dbReference>
<evidence type="ECO:0000256" key="3">
    <source>
        <dbReference type="ARBA" id="ARBA00022452"/>
    </source>
</evidence>
<comment type="similarity">
    <text evidence="7">Belongs to the TonB-dependent receptor family.</text>
</comment>
<dbReference type="InterPro" id="IPR037066">
    <property type="entry name" value="Plug_dom_sf"/>
</dbReference>
<dbReference type="InterPro" id="IPR023997">
    <property type="entry name" value="TonB-dep_OMP_SusC/RagA_CS"/>
</dbReference>
<evidence type="ECO:0000256" key="5">
    <source>
        <dbReference type="ARBA" id="ARBA00023136"/>
    </source>
</evidence>
<keyword evidence="2 7" id="KW-0813">Transport</keyword>
<protein>
    <submittedName>
        <fullName evidence="10">SusC-like TonB-dependent outer membrane receptor</fullName>
    </submittedName>
</protein>
<evidence type="ECO:0000313" key="10">
    <source>
        <dbReference type="EMBL" id="SNR17088.1"/>
    </source>
</evidence>
<feature type="chain" id="PRO_5012828049" evidence="8">
    <location>
        <begin position="23"/>
        <end position="1052"/>
    </location>
</feature>
<evidence type="ECO:0000256" key="4">
    <source>
        <dbReference type="ARBA" id="ARBA00022692"/>
    </source>
</evidence>
<comment type="subcellular location">
    <subcellularLocation>
        <location evidence="1 7">Cell outer membrane</location>
        <topology evidence="1 7">Multi-pass membrane protein</topology>
    </subcellularLocation>
</comment>
<dbReference type="NCBIfam" id="TIGR04056">
    <property type="entry name" value="OMP_RagA_SusC"/>
    <property type="match status" value="1"/>
</dbReference>
<dbReference type="RefSeq" id="WP_095074045.1">
    <property type="nucleotide sequence ID" value="NZ_LT899436.1"/>
</dbReference>
<feature type="domain" description="TonB-dependent receptor plug" evidence="9">
    <location>
        <begin position="114"/>
        <end position="221"/>
    </location>
</feature>
<dbReference type="InterPro" id="IPR023996">
    <property type="entry name" value="TonB-dep_OMP_SusC/RagA"/>
</dbReference>
<dbReference type="Pfam" id="PF13715">
    <property type="entry name" value="CarbopepD_reg_2"/>
    <property type="match status" value="1"/>
</dbReference>
<dbReference type="NCBIfam" id="TIGR04057">
    <property type="entry name" value="SusC_RagA_signa"/>
    <property type="match status" value="1"/>
</dbReference>
<dbReference type="PROSITE" id="PS52016">
    <property type="entry name" value="TONB_DEPENDENT_REC_3"/>
    <property type="match status" value="1"/>
</dbReference>
<keyword evidence="5 7" id="KW-0472">Membrane</keyword>
<proteinExistence type="inferred from homology"/>
<name>A0A238UES9_9FLAO</name>
<reference evidence="10 11" key="1">
    <citation type="submission" date="2017-07" db="EMBL/GenBank/DDBJ databases">
        <authorList>
            <person name="Sun Z.S."/>
            <person name="Albrecht U."/>
            <person name="Echele G."/>
            <person name="Lee C.C."/>
        </authorList>
    </citation>
    <scope>NUCLEOTIDE SEQUENCE [LARGE SCALE GENOMIC DNA]</scope>
    <source>
        <strain evidence="11">type strain: KCTC 22618</strain>
    </source>
</reference>
<keyword evidence="10" id="KW-0675">Receptor</keyword>
<evidence type="ECO:0000313" key="11">
    <source>
        <dbReference type="Proteomes" id="UP000215214"/>
    </source>
</evidence>
<dbReference type="EMBL" id="LT899436">
    <property type="protein sequence ID" value="SNR17088.1"/>
    <property type="molecule type" value="Genomic_DNA"/>
</dbReference>
<dbReference type="InterPro" id="IPR039426">
    <property type="entry name" value="TonB-dep_rcpt-like"/>
</dbReference>
<keyword evidence="8" id="KW-0732">Signal</keyword>
<feature type="signal peptide" evidence="8">
    <location>
        <begin position="1"/>
        <end position="22"/>
    </location>
</feature>
<evidence type="ECO:0000256" key="6">
    <source>
        <dbReference type="ARBA" id="ARBA00023237"/>
    </source>
</evidence>
<evidence type="ECO:0000256" key="1">
    <source>
        <dbReference type="ARBA" id="ARBA00004571"/>
    </source>
</evidence>
<dbReference type="AlphaFoldDB" id="A0A238UES9"/>
<dbReference type="Pfam" id="PF07715">
    <property type="entry name" value="Plug"/>
    <property type="match status" value="1"/>
</dbReference>
<dbReference type="InterPro" id="IPR008969">
    <property type="entry name" value="CarboxyPept-like_regulatory"/>
</dbReference>
<evidence type="ECO:0000256" key="2">
    <source>
        <dbReference type="ARBA" id="ARBA00022448"/>
    </source>
</evidence>
<dbReference type="SUPFAM" id="SSF49464">
    <property type="entry name" value="Carboxypeptidase regulatory domain-like"/>
    <property type="match status" value="1"/>
</dbReference>
<dbReference type="OrthoDB" id="9768177at2"/>
<evidence type="ECO:0000256" key="7">
    <source>
        <dbReference type="PROSITE-ProRule" id="PRU01360"/>
    </source>
</evidence>
<dbReference type="GO" id="GO:0009279">
    <property type="term" value="C:cell outer membrane"/>
    <property type="evidence" value="ECO:0007669"/>
    <property type="project" value="UniProtKB-SubCell"/>
</dbReference>
<keyword evidence="11" id="KW-1185">Reference proteome</keyword>
<sequence length="1052" mass="114062">MKTKFNGILTLLLALVVQISFAQDRTISGTVSDETGPLPGVSVLKKGTTSGTETDFDGKYSIKAKTGDVLVFSFVGMKTVEKVVGSSNNISFTMEGDNVLEEVVVTGYGTESRETVSSSVTVLSAEDVEGRPTASLVQALQSQSPGLNISTGNGQPGGNSVILLRGINSLSGNSEPLFIVDGVPVDEDNFRSINQNDIASVSVLKDASATAIYGNRATGGVIVITTKKGKSGQKLQIRYSGRSGFTFKPDPNFSLANSREILEIERIAGVGTGAGNYNPFVGSVTGLPVRTPGSPAIPLTDAQIATASQTNTDWTDILLRVGNFNSHDISLSTGSDNITSYTSLGYFEQEGITLRSKLQRMTVRNNTTYKTDKFTFNSSIGIGFSRSDIAGGIGTGGTSGSLSNPFLGPFVSKPYLPAYNADGSLNVVGDTDPNNSGGFLNTPYIIQNVARFDIDRDTELRITGALSADYNITDKFRAHVGFGLDMIEESRFRLEPTNSIRGSRVSEDVRGNPDAQFTGRQRQDFARDTRMITDLRLSYDDTIGEKHNYSVLGITEFNYAEFNDFGFDQVGLTPGLEGVGAGFVAGNTTEDPDGNGEPDFFYIPTLFSRKFIVSQFSLIGKATYDYDKIAGADFTIRRDGSSRFQGDNRFGIFWSVGGFVNLTKSLFDPSDFVNDIKLRGSYGITGNDRLGGGYYAGLDVPFDQFGAVGGYNGSVGLAPTQLGNRNIKWEETAKANIGVDFRLLQNKLTGSFDVYKNITTDLFAQRPATNLSTFSVINDNVGTMQNQGIEAILNYKLIQNENTVWSVGVNGSYNENLITELNGIEANANGEIILDDTQFSPEAVGHAFNEYYMVRWAGVNPANGSPLYLDRDGNLTEQFSDANRVFTGKSTIPKYQGGFNTSFYHKGFSLDAQFTFAAEVYRNNGTLGVAEDPTLLNIINVTSDLLGAWQQPGDITGIPALNTGSIRNLATTRYLEDASYIRLKNVAIGYELTNSLIKKSPFSSVKLYLQGENLLTWTKWRGFDPEFDPFQANDFFSFPNSRIVTLGVDLKL</sequence>
<keyword evidence="6 7" id="KW-0998">Cell outer membrane</keyword>
<gene>
    <name evidence="10" type="ORF">TJEJU_3444</name>
</gene>
<evidence type="ECO:0000259" key="9">
    <source>
        <dbReference type="Pfam" id="PF07715"/>
    </source>
</evidence>
<keyword evidence="3 7" id="KW-1134">Transmembrane beta strand</keyword>
<organism evidence="10 11">
    <name type="scientific">Tenacibaculum jejuense</name>
    <dbReference type="NCBI Taxonomy" id="584609"/>
    <lineage>
        <taxon>Bacteria</taxon>
        <taxon>Pseudomonadati</taxon>
        <taxon>Bacteroidota</taxon>
        <taxon>Flavobacteriia</taxon>
        <taxon>Flavobacteriales</taxon>
        <taxon>Flavobacteriaceae</taxon>
        <taxon>Tenacibaculum</taxon>
    </lineage>
</organism>
<dbReference type="Proteomes" id="UP000215214">
    <property type="component" value="Chromosome TJEJU"/>
</dbReference>
<dbReference type="SUPFAM" id="SSF56935">
    <property type="entry name" value="Porins"/>
    <property type="match status" value="1"/>
</dbReference>
<dbReference type="Gene3D" id="2.170.130.10">
    <property type="entry name" value="TonB-dependent receptor, plug domain"/>
    <property type="match status" value="1"/>
</dbReference>